<keyword evidence="12" id="KW-0732">Signal</keyword>
<dbReference type="PANTHER" id="PTHR18966">
    <property type="entry name" value="IONOTROPIC GLUTAMATE RECEPTOR"/>
    <property type="match status" value="1"/>
</dbReference>
<dbReference type="InterPro" id="IPR001320">
    <property type="entry name" value="Iontro_rcpt_C"/>
</dbReference>
<keyword evidence="3 11" id="KW-0812">Transmembrane</keyword>
<dbReference type="FunFam" id="3.40.190.10:FF:000054">
    <property type="entry name" value="Glutamate receptor"/>
    <property type="match status" value="1"/>
</dbReference>
<keyword evidence="6 11" id="KW-0472">Membrane</keyword>
<keyword evidence="4 11" id="KW-1133">Transmembrane helix</keyword>
<feature type="signal peptide" evidence="12">
    <location>
        <begin position="1"/>
        <end position="20"/>
    </location>
</feature>
<accession>A0A8X8WYB4</accession>
<keyword evidence="5" id="KW-0406">Ion transport</keyword>
<protein>
    <recommendedName>
        <fullName evidence="13">Ionotropic glutamate receptor C-terminal domain-containing protein</fullName>
    </recommendedName>
</protein>
<dbReference type="Gene3D" id="3.40.190.10">
    <property type="entry name" value="Periplasmic binding protein-like II"/>
    <property type="match status" value="2"/>
</dbReference>
<evidence type="ECO:0000256" key="1">
    <source>
        <dbReference type="ARBA" id="ARBA00004141"/>
    </source>
</evidence>
<keyword evidence="10" id="KW-0407">Ion channel</keyword>
<gene>
    <name evidence="14" type="ORF">SASPL_134700</name>
</gene>
<keyword evidence="2" id="KW-0813">Transport</keyword>
<evidence type="ECO:0000256" key="10">
    <source>
        <dbReference type="ARBA" id="ARBA00023303"/>
    </source>
</evidence>
<evidence type="ECO:0000256" key="5">
    <source>
        <dbReference type="ARBA" id="ARBA00023065"/>
    </source>
</evidence>
<feature type="domain" description="Ionotropic glutamate receptor C-terminal" evidence="13">
    <location>
        <begin position="250"/>
        <end position="600"/>
    </location>
</feature>
<name>A0A8X8WYB4_SALSN</name>
<dbReference type="AlphaFoldDB" id="A0A8X8WYB4"/>
<dbReference type="SUPFAM" id="SSF53822">
    <property type="entry name" value="Periplasmic binding protein-like I"/>
    <property type="match status" value="1"/>
</dbReference>
<keyword evidence="8" id="KW-0325">Glycoprotein</keyword>
<dbReference type="Gene3D" id="3.40.50.2300">
    <property type="match status" value="1"/>
</dbReference>
<keyword evidence="9" id="KW-1071">Ligand-gated ion channel</keyword>
<feature type="chain" id="PRO_5036445601" description="Ionotropic glutamate receptor C-terminal domain-containing protein" evidence="12">
    <location>
        <begin position="21"/>
        <end position="614"/>
    </location>
</feature>
<dbReference type="Gene3D" id="1.10.287.70">
    <property type="match status" value="1"/>
</dbReference>
<keyword evidence="7" id="KW-0675">Receptor</keyword>
<reference evidence="14" key="2">
    <citation type="submission" date="2020-08" db="EMBL/GenBank/DDBJ databases">
        <title>Plant Genome Project.</title>
        <authorList>
            <person name="Zhang R.-G."/>
        </authorList>
    </citation>
    <scope>NUCLEOTIDE SEQUENCE</scope>
    <source>
        <strain evidence="14">Huo1</strain>
        <tissue evidence="14">Leaf</tissue>
    </source>
</reference>
<sequence length="614" mass="68171">MHTLHLLLFVSCWLVESTISLKSTICPELRPRGANVSVGVIINGSSRIRKEQKIAMKMAAKDLSHCLKLSDPFNADHVMQGRLMQLHALGIAIEPHMTATATSIESELTKMIGATSSRVFVVMHCSLEFAAILFEKARVLGLMEKGFVWIVAEEISNLLDSADSSLLLNMEGVLAIKSDYSTNHNNIKAFKSKFKRKYESSFPSEENPTRAFTPSAPTTPVSQKPVFHIVNVTAVVSERVELGSRERPLRIGVPARGTFNQFVKVTYDSGSNRITGFSIEVFKAVVKKLPYDLQYELVPFNGSYDEMVAQVHNKVVLPSSVSSVFPCFSSVLLQRVELGSRERPLRIGVPARGAFNQFVKVMYGTGRNLTQITGFSIKVFEAAVKKLPYDLHYVLVPYYGSYDEMVAQVYNKSLDAAVGDTEIMADRYVYTEFSQPYIESGLVMVVTAKPGLKDSKFIALNPFTKLMWLKLAAVSTATGFVIWFSEFATGNDQFTCDSILQTICSILWLPVTIIPLSQRENIKNSTTKLVLAVRICVIFVVGTSFTAVLTTMMTVPRLEPSVKEIGFLRNSNAALGCNGNSFICRYLISVLNFNPNNVKPVNSIDEYPRLFDNG</sequence>
<evidence type="ECO:0000313" key="14">
    <source>
        <dbReference type="EMBL" id="KAG6402504.1"/>
    </source>
</evidence>
<evidence type="ECO:0000256" key="11">
    <source>
        <dbReference type="SAM" id="Phobius"/>
    </source>
</evidence>
<evidence type="ECO:0000259" key="13">
    <source>
        <dbReference type="SMART" id="SM00079"/>
    </source>
</evidence>
<evidence type="ECO:0000256" key="12">
    <source>
        <dbReference type="SAM" id="SignalP"/>
    </source>
</evidence>
<dbReference type="InterPro" id="IPR015683">
    <property type="entry name" value="Ionotropic_Glu_rcpt"/>
</dbReference>
<dbReference type="InterPro" id="IPR028082">
    <property type="entry name" value="Peripla_BP_I"/>
</dbReference>
<evidence type="ECO:0000256" key="8">
    <source>
        <dbReference type="ARBA" id="ARBA00023180"/>
    </source>
</evidence>
<feature type="transmembrane region" description="Helical" evidence="11">
    <location>
        <begin position="466"/>
        <end position="484"/>
    </location>
</feature>
<evidence type="ECO:0000256" key="6">
    <source>
        <dbReference type="ARBA" id="ARBA00023136"/>
    </source>
</evidence>
<dbReference type="EMBL" id="PNBA02000013">
    <property type="protein sequence ID" value="KAG6402504.1"/>
    <property type="molecule type" value="Genomic_DNA"/>
</dbReference>
<dbReference type="InterPro" id="IPR001828">
    <property type="entry name" value="ANF_lig-bd_rcpt"/>
</dbReference>
<dbReference type="SUPFAM" id="SSF53850">
    <property type="entry name" value="Periplasmic binding protein-like II"/>
    <property type="match status" value="2"/>
</dbReference>
<dbReference type="GO" id="GO:0015276">
    <property type="term" value="F:ligand-gated monoatomic ion channel activity"/>
    <property type="evidence" value="ECO:0007669"/>
    <property type="project" value="InterPro"/>
</dbReference>
<organism evidence="14">
    <name type="scientific">Salvia splendens</name>
    <name type="common">Scarlet sage</name>
    <dbReference type="NCBI Taxonomy" id="180675"/>
    <lineage>
        <taxon>Eukaryota</taxon>
        <taxon>Viridiplantae</taxon>
        <taxon>Streptophyta</taxon>
        <taxon>Embryophyta</taxon>
        <taxon>Tracheophyta</taxon>
        <taxon>Spermatophyta</taxon>
        <taxon>Magnoliopsida</taxon>
        <taxon>eudicotyledons</taxon>
        <taxon>Gunneridae</taxon>
        <taxon>Pentapetalae</taxon>
        <taxon>asterids</taxon>
        <taxon>lamiids</taxon>
        <taxon>Lamiales</taxon>
        <taxon>Lamiaceae</taxon>
        <taxon>Nepetoideae</taxon>
        <taxon>Mentheae</taxon>
        <taxon>Salviinae</taxon>
        <taxon>Salvia</taxon>
        <taxon>Salvia subgen. Calosphace</taxon>
        <taxon>core Calosphace</taxon>
    </lineage>
</organism>
<evidence type="ECO:0000313" key="15">
    <source>
        <dbReference type="Proteomes" id="UP000298416"/>
    </source>
</evidence>
<evidence type="ECO:0000256" key="2">
    <source>
        <dbReference type="ARBA" id="ARBA00022448"/>
    </source>
</evidence>
<comment type="caution">
    <text evidence="14">The sequence shown here is derived from an EMBL/GenBank/DDBJ whole genome shotgun (WGS) entry which is preliminary data.</text>
</comment>
<evidence type="ECO:0000256" key="4">
    <source>
        <dbReference type="ARBA" id="ARBA00022989"/>
    </source>
</evidence>
<dbReference type="SMART" id="SM00079">
    <property type="entry name" value="PBPe"/>
    <property type="match status" value="1"/>
</dbReference>
<dbReference type="Pfam" id="PF00060">
    <property type="entry name" value="Lig_chan"/>
    <property type="match status" value="1"/>
</dbReference>
<dbReference type="GO" id="GO:0016020">
    <property type="term" value="C:membrane"/>
    <property type="evidence" value="ECO:0007669"/>
    <property type="project" value="UniProtKB-SubCell"/>
</dbReference>
<proteinExistence type="predicted"/>
<evidence type="ECO:0000256" key="3">
    <source>
        <dbReference type="ARBA" id="ARBA00022692"/>
    </source>
</evidence>
<feature type="transmembrane region" description="Helical" evidence="11">
    <location>
        <begin position="529"/>
        <end position="553"/>
    </location>
</feature>
<keyword evidence="15" id="KW-1185">Reference proteome</keyword>
<reference evidence="14" key="1">
    <citation type="submission" date="2018-01" db="EMBL/GenBank/DDBJ databases">
        <authorList>
            <person name="Mao J.F."/>
        </authorList>
    </citation>
    <scope>NUCLEOTIDE SEQUENCE</scope>
    <source>
        <strain evidence="14">Huo1</strain>
        <tissue evidence="14">Leaf</tissue>
    </source>
</reference>
<comment type="subcellular location">
    <subcellularLocation>
        <location evidence="1">Membrane</location>
        <topology evidence="1">Multi-pass membrane protein</topology>
    </subcellularLocation>
</comment>
<evidence type="ECO:0000256" key="9">
    <source>
        <dbReference type="ARBA" id="ARBA00023286"/>
    </source>
</evidence>
<dbReference type="Proteomes" id="UP000298416">
    <property type="component" value="Unassembled WGS sequence"/>
</dbReference>
<evidence type="ECO:0000256" key="7">
    <source>
        <dbReference type="ARBA" id="ARBA00023170"/>
    </source>
</evidence>
<dbReference type="Pfam" id="PF01094">
    <property type="entry name" value="ANF_receptor"/>
    <property type="match status" value="1"/>
</dbReference>